<dbReference type="OrthoDB" id="26525at2759"/>
<protein>
    <submittedName>
        <fullName evidence="3">Putative calcium-binding protein CML10</fullName>
    </submittedName>
</protein>
<gene>
    <name evidence="3" type="ORF">EPI10_010430</name>
</gene>
<reference evidence="3" key="1">
    <citation type="submission" date="2019-08" db="EMBL/GenBank/DDBJ databases">
        <authorList>
            <person name="Liu F."/>
        </authorList>
    </citation>
    <scope>NUCLEOTIDE SEQUENCE [LARGE SCALE GENOMIC DNA]</scope>
    <source>
        <strain evidence="3">PA1801</strain>
        <tissue evidence="3">Leaf</tissue>
    </source>
</reference>
<proteinExistence type="predicted"/>
<organism evidence="3 4">
    <name type="scientific">Gossypium australe</name>
    <dbReference type="NCBI Taxonomy" id="47621"/>
    <lineage>
        <taxon>Eukaryota</taxon>
        <taxon>Viridiplantae</taxon>
        <taxon>Streptophyta</taxon>
        <taxon>Embryophyta</taxon>
        <taxon>Tracheophyta</taxon>
        <taxon>Spermatophyta</taxon>
        <taxon>Magnoliopsida</taxon>
        <taxon>eudicotyledons</taxon>
        <taxon>Gunneridae</taxon>
        <taxon>Pentapetalae</taxon>
        <taxon>rosids</taxon>
        <taxon>malvids</taxon>
        <taxon>Malvales</taxon>
        <taxon>Malvaceae</taxon>
        <taxon>Malvoideae</taxon>
        <taxon>Gossypium</taxon>
    </lineage>
</organism>
<sequence>MPPSVSKSRNSSSLISEGELKAIFRKHDVCDNGYIGKKELTAVFRELGARNPSWRARQSLNLADLNRDGFISLDELDELVKFVAKQGYRSN</sequence>
<feature type="domain" description="EF-hand" evidence="2">
    <location>
        <begin position="15"/>
        <end position="50"/>
    </location>
</feature>
<accession>A0A5B6W5H0</accession>
<dbReference type="InterPro" id="IPR002048">
    <property type="entry name" value="EF_hand_dom"/>
</dbReference>
<dbReference type="PROSITE" id="PS00018">
    <property type="entry name" value="EF_HAND_1"/>
    <property type="match status" value="1"/>
</dbReference>
<dbReference type="SUPFAM" id="SSF47473">
    <property type="entry name" value="EF-hand"/>
    <property type="match status" value="1"/>
</dbReference>
<dbReference type="InterPro" id="IPR011992">
    <property type="entry name" value="EF-hand-dom_pair"/>
</dbReference>
<dbReference type="GO" id="GO:0005509">
    <property type="term" value="F:calcium ion binding"/>
    <property type="evidence" value="ECO:0007669"/>
    <property type="project" value="InterPro"/>
</dbReference>
<evidence type="ECO:0000259" key="2">
    <source>
        <dbReference type="PROSITE" id="PS50222"/>
    </source>
</evidence>
<dbReference type="Pfam" id="PF13499">
    <property type="entry name" value="EF-hand_7"/>
    <property type="match status" value="1"/>
</dbReference>
<dbReference type="AlphaFoldDB" id="A0A5B6W5H0"/>
<evidence type="ECO:0000256" key="1">
    <source>
        <dbReference type="ARBA" id="ARBA00022837"/>
    </source>
</evidence>
<feature type="domain" description="EF-hand" evidence="2">
    <location>
        <begin position="55"/>
        <end position="86"/>
    </location>
</feature>
<dbReference type="EMBL" id="SMMG02000004">
    <property type="protein sequence ID" value="KAA3476448.1"/>
    <property type="molecule type" value="Genomic_DNA"/>
</dbReference>
<dbReference type="CDD" id="cd00051">
    <property type="entry name" value="EFh"/>
    <property type="match status" value="1"/>
</dbReference>
<evidence type="ECO:0000313" key="3">
    <source>
        <dbReference type="EMBL" id="KAA3476448.1"/>
    </source>
</evidence>
<dbReference type="InterPro" id="IPR018247">
    <property type="entry name" value="EF_Hand_1_Ca_BS"/>
</dbReference>
<dbReference type="PROSITE" id="PS50222">
    <property type="entry name" value="EF_HAND_2"/>
    <property type="match status" value="2"/>
</dbReference>
<comment type="caution">
    <text evidence="3">The sequence shown here is derived from an EMBL/GenBank/DDBJ whole genome shotgun (WGS) entry which is preliminary data.</text>
</comment>
<keyword evidence="1" id="KW-0106">Calcium</keyword>
<dbReference type="SMART" id="SM00054">
    <property type="entry name" value="EFh"/>
    <property type="match status" value="2"/>
</dbReference>
<dbReference type="Proteomes" id="UP000325315">
    <property type="component" value="Unassembled WGS sequence"/>
</dbReference>
<keyword evidence="4" id="KW-1185">Reference proteome</keyword>
<name>A0A5B6W5H0_9ROSI</name>
<dbReference type="Gene3D" id="1.10.238.10">
    <property type="entry name" value="EF-hand"/>
    <property type="match status" value="1"/>
</dbReference>
<evidence type="ECO:0000313" key="4">
    <source>
        <dbReference type="Proteomes" id="UP000325315"/>
    </source>
</evidence>